<dbReference type="GO" id="GO:0005737">
    <property type="term" value="C:cytoplasm"/>
    <property type="evidence" value="ECO:0007669"/>
    <property type="project" value="TreeGrafter"/>
</dbReference>
<feature type="coiled-coil region" evidence="9">
    <location>
        <begin position="53"/>
        <end position="80"/>
    </location>
</feature>
<dbReference type="GO" id="GO:0004401">
    <property type="term" value="F:histidinol-phosphatase activity"/>
    <property type="evidence" value="ECO:0007669"/>
    <property type="project" value="UniProtKB-UniRule"/>
</dbReference>
<dbReference type="EMBL" id="QTTN01000002">
    <property type="protein sequence ID" value="REE92933.1"/>
    <property type="molecule type" value="Genomic_DNA"/>
</dbReference>
<evidence type="ECO:0000256" key="7">
    <source>
        <dbReference type="ARBA" id="ARBA00049158"/>
    </source>
</evidence>
<evidence type="ECO:0000313" key="12">
    <source>
        <dbReference type="Proteomes" id="UP000256304"/>
    </source>
</evidence>
<dbReference type="InterPro" id="IPR003141">
    <property type="entry name" value="Pol/His_phosphatase_N"/>
</dbReference>
<comment type="caution">
    <text evidence="11">The sequence shown here is derived from an EMBL/GenBank/DDBJ whole genome shotgun (WGS) entry which is preliminary data.</text>
</comment>
<dbReference type="InterPro" id="IPR016195">
    <property type="entry name" value="Pol/histidinol_Pase-like"/>
</dbReference>
<keyword evidence="9" id="KW-0175">Coiled coil</keyword>
<accession>A0A3D9SJ88</accession>
<evidence type="ECO:0000256" key="8">
    <source>
        <dbReference type="RuleBase" id="RU366003"/>
    </source>
</evidence>
<comment type="similarity">
    <text evidence="2 8">Belongs to the PHP hydrolase family. HisK subfamily.</text>
</comment>
<organism evidence="11 12">
    <name type="scientific">Paenibacillus taihuensis</name>
    <dbReference type="NCBI Taxonomy" id="1156355"/>
    <lineage>
        <taxon>Bacteria</taxon>
        <taxon>Bacillati</taxon>
        <taxon>Bacillota</taxon>
        <taxon>Bacilli</taxon>
        <taxon>Bacillales</taxon>
        <taxon>Paenibacillaceae</taxon>
        <taxon>Paenibacillus</taxon>
    </lineage>
</organism>
<evidence type="ECO:0000256" key="2">
    <source>
        <dbReference type="ARBA" id="ARBA00009152"/>
    </source>
</evidence>
<evidence type="ECO:0000256" key="1">
    <source>
        <dbReference type="ARBA" id="ARBA00004970"/>
    </source>
</evidence>
<evidence type="ECO:0000259" key="10">
    <source>
        <dbReference type="SMART" id="SM00481"/>
    </source>
</evidence>
<dbReference type="SUPFAM" id="SSF89550">
    <property type="entry name" value="PHP domain-like"/>
    <property type="match status" value="1"/>
</dbReference>
<gene>
    <name evidence="11" type="ORF">A8990_10213</name>
</gene>
<evidence type="ECO:0000256" key="5">
    <source>
        <dbReference type="ARBA" id="ARBA00022801"/>
    </source>
</evidence>
<evidence type="ECO:0000256" key="3">
    <source>
        <dbReference type="ARBA" id="ARBA00013085"/>
    </source>
</evidence>
<dbReference type="SMART" id="SM00481">
    <property type="entry name" value="POLIIIAc"/>
    <property type="match status" value="1"/>
</dbReference>
<dbReference type="GO" id="GO:0000105">
    <property type="term" value="P:L-histidine biosynthetic process"/>
    <property type="evidence" value="ECO:0007669"/>
    <property type="project" value="UniProtKB-UniRule"/>
</dbReference>
<dbReference type="RefSeq" id="WP_116187404.1">
    <property type="nucleotide sequence ID" value="NZ_QTTN01000002.1"/>
</dbReference>
<feature type="domain" description="Polymerase/histidinol phosphatase N-terminal" evidence="10">
    <location>
        <begin position="8"/>
        <end position="88"/>
    </location>
</feature>
<proteinExistence type="inferred from homology"/>
<name>A0A3D9SJ88_9BACL</name>
<keyword evidence="12" id="KW-1185">Reference proteome</keyword>
<dbReference type="EC" id="3.1.3.15" evidence="3 8"/>
<dbReference type="InterPro" id="IPR004013">
    <property type="entry name" value="PHP_dom"/>
</dbReference>
<dbReference type="NCBIfam" id="TIGR01856">
    <property type="entry name" value="hisJ_fam"/>
    <property type="match status" value="1"/>
</dbReference>
<reference evidence="11 12" key="1">
    <citation type="submission" date="2018-08" db="EMBL/GenBank/DDBJ databases">
        <title>Genomic Encyclopedia of Type Strains, Phase III (KMG-III): the genomes of soil and plant-associated and newly described type strains.</title>
        <authorList>
            <person name="Whitman W."/>
        </authorList>
    </citation>
    <scope>NUCLEOTIDE SEQUENCE [LARGE SCALE GENOMIC DNA]</scope>
    <source>
        <strain evidence="11 12">CGMCC 1.10966</strain>
    </source>
</reference>
<dbReference type="PANTHER" id="PTHR21039:SF0">
    <property type="entry name" value="HISTIDINOL-PHOSPHATASE"/>
    <property type="match status" value="1"/>
</dbReference>
<protein>
    <recommendedName>
        <fullName evidence="3 8">Histidinol-phosphatase</fullName>
        <shortName evidence="8">HolPase</shortName>
        <ecNumber evidence="3 8">3.1.3.15</ecNumber>
    </recommendedName>
</protein>
<evidence type="ECO:0000256" key="6">
    <source>
        <dbReference type="ARBA" id="ARBA00023102"/>
    </source>
</evidence>
<dbReference type="PANTHER" id="PTHR21039">
    <property type="entry name" value="HISTIDINOL PHOSPHATASE-RELATED"/>
    <property type="match status" value="1"/>
</dbReference>
<dbReference type="UniPathway" id="UPA00031">
    <property type="reaction ID" value="UER00013"/>
</dbReference>
<dbReference type="InterPro" id="IPR010140">
    <property type="entry name" value="Histidinol_P_phosphatase_HisJ"/>
</dbReference>
<sequence length="267" mass="31317">MQVSNLIVDQHVHSNYSPDSEEPMKNIVEHAISLGKKAIVTTDHFDYDCKYFKKDVLIDMVSYEQEVAELRKAYDIEIRKGIEVGYRKDYHHEINAYLQGYSFDLVLLSAHNNGVLDFAEEAFHSQSMNRILEEYFSHVRDAVQLMDNYDVVAHLDYVSRYTKRIVDVEDYERCKSMLYDLFEIMIKKDKVLELNTTGLYRQGWIHPHSCLIEMYLDLGGKWFSLGSDAHRVGSYEQGFGQALKLLKSYDIHEVVQFRNRVPYFVTI</sequence>
<evidence type="ECO:0000313" key="11">
    <source>
        <dbReference type="EMBL" id="REE92933.1"/>
    </source>
</evidence>
<keyword evidence="5 8" id="KW-0378">Hydrolase</keyword>
<evidence type="ECO:0000256" key="9">
    <source>
        <dbReference type="SAM" id="Coils"/>
    </source>
</evidence>
<dbReference type="Gene3D" id="3.20.20.140">
    <property type="entry name" value="Metal-dependent hydrolases"/>
    <property type="match status" value="1"/>
</dbReference>
<evidence type="ECO:0000256" key="4">
    <source>
        <dbReference type="ARBA" id="ARBA00022605"/>
    </source>
</evidence>
<dbReference type="Proteomes" id="UP000256304">
    <property type="component" value="Unassembled WGS sequence"/>
</dbReference>
<comment type="catalytic activity">
    <reaction evidence="7 8">
        <text>L-histidinol phosphate + H2O = L-histidinol + phosphate</text>
        <dbReference type="Rhea" id="RHEA:14465"/>
        <dbReference type="ChEBI" id="CHEBI:15377"/>
        <dbReference type="ChEBI" id="CHEBI:43474"/>
        <dbReference type="ChEBI" id="CHEBI:57699"/>
        <dbReference type="ChEBI" id="CHEBI:57980"/>
        <dbReference type="EC" id="3.1.3.15"/>
    </reaction>
</comment>
<keyword evidence="6 8" id="KW-0368">Histidine biosynthesis</keyword>
<dbReference type="OrthoDB" id="9775255at2"/>
<keyword evidence="4 8" id="KW-0028">Amino-acid biosynthesis</keyword>
<comment type="pathway">
    <text evidence="1 8">Amino-acid biosynthesis; L-histidine biosynthesis; L-histidine from 5-phospho-alpha-D-ribose 1-diphosphate: step 8/9.</text>
</comment>
<dbReference type="AlphaFoldDB" id="A0A3D9SJ88"/>
<dbReference type="Pfam" id="PF02811">
    <property type="entry name" value="PHP"/>
    <property type="match status" value="1"/>
</dbReference>